<sequence>MVAIYRGRITIDVLKAVSSSQKRLHEAHGQIAGLTLLLSTESFSRPDASVRQYGETVSHEFDSMAYASAIVLTESGLHGALVRSILTGIQLASRRPVPQRVFASVREAVEWIASKNAESPLGPRVAEVQRRIEMLAAKPARVPVR</sequence>
<dbReference type="AlphaFoldDB" id="A0A0F6W7I5"/>
<proteinExistence type="predicted"/>
<dbReference type="STRING" id="927083.DB32_006642"/>
<dbReference type="KEGG" id="samy:DB32_006642"/>
<gene>
    <name evidence="1" type="ORF">DB32_006642</name>
</gene>
<organism evidence="1 2">
    <name type="scientific">Sandaracinus amylolyticus</name>
    <dbReference type="NCBI Taxonomy" id="927083"/>
    <lineage>
        <taxon>Bacteria</taxon>
        <taxon>Pseudomonadati</taxon>
        <taxon>Myxococcota</taxon>
        <taxon>Polyangia</taxon>
        <taxon>Polyangiales</taxon>
        <taxon>Sandaracinaceae</taxon>
        <taxon>Sandaracinus</taxon>
    </lineage>
</organism>
<evidence type="ECO:0000313" key="1">
    <source>
        <dbReference type="EMBL" id="AKF09493.1"/>
    </source>
</evidence>
<dbReference type="EMBL" id="CP011125">
    <property type="protein sequence ID" value="AKF09493.1"/>
    <property type="molecule type" value="Genomic_DNA"/>
</dbReference>
<dbReference type="RefSeq" id="WP_157069646.1">
    <property type="nucleotide sequence ID" value="NZ_CP011125.1"/>
</dbReference>
<keyword evidence="2" id="KW-1185">Reference proteome</keyword>
<accession>A0A0F6W7I5</accession>
<reference evidence="1 2" key="1">
    <citation type="submission" date="2015-03" db="EMBL/GenBank/DDBJ databases">
        <title>Genome assembly of Sandaracinus amylolyticus DSM 53668.</title>
        <authorList>
            <person name="Sharma G."/>
            <person name="Subramanian S."/>
        </authorList>
    </citation>
    <scope>NUCLEOTIDE SEQUENCE [LARGE SCALE GENOMIC DNA]</scope>
    <source>
        <strain evidence="1 2">DSM 53668</strain>
    </source>
</reference>
<protein>
    <recommendedName>
        <fullName evidence="3">STAS/SEC14 domain-containing protein</fullName>
    </recommendedName>
</protein>
<evidence type="ECO:0008006" key="3">
    <source>
        <dbReference type="Google" id="ProtNLM"/>
    </source>
</evidence>
<evidence type="ECO:0000313" key="2">
    <source>
        <dbReference type="Proteomes" id="UP000034883"/>
    </source>
</evidence>
<dbReference type="OrthoDB" id="9832117at2"/>
<name>A0A0F6W7I5_9BACT</name>
<dbReference type="Proteomes" id="UP000034883">
    <property type="component" value="Chromosome"/>
</dbReference>